<feature type="region of interest" description="Disordered" evidence="1">
    <location>
        <begin position="1"/>
        <end position="35"/>
    </location>
</feature>
<feature type="compositionally biased region" description="Low complexity" evidence="1">
    <location>
        <begin position="16"/>
        <end position="34"/>
    </location>
</feature>
<name>A0A0V0HBA8_SOLCH</name>
<accession>A0A0V0HBA8</accession>
<dbReference type="AlphaFoldDB" id="A0A0V0HBA8"/>
<sequence>MFILSGEGKRKQRIYSSSSGRHSSAGERGTSSSSLQIIIESPKQETPSFLNKRMSLDSWNFYRKKSKSTNSTSLSRKDGMLLNKKNDAGSGGGSGGGKAVGTSNNYIRR</sequence>
<feature type="region of interest" description="Disordered" evidence="1">
    <location>
        <begin position="65"/>
        <end position="109"/>
    </location>
</feature>
<proteinExistence type="predicted"/>
<feature type="compositionally biased region" description="Gly residues" evidence="1">
    <location>
        <begin position="89"/>
        <end position="99"/>
    </location>
</feature>
<evidence type="ECO:0000313" key="2">
    <source>
        <dbReference type="EMBL" id="JAP17386.1"/>
    </source>
</evidence>
<feature type="compositionally biased region" description="Basic and acidic residues" evidence="1">
    <location>
        <begin position="75"/>
        <end position="87"/>
    </location>
</feature>
<evidence type="ECO:0000256" key="1">
    <source>
        <dbReference type="SAM" id="MobiDB-lite"/>
    </source>
</evidence>
<organism evidence="2">
    <name type="scientific">Solanum chacoense</name>
    <name type="common">Chaco potato</name>
    <dbReference type="NCBI Taxonomy" id="4108"/>
    <lineage>
        <taxon>Eukaryota</taxon>
        <taxon>Viridiplantae</taxon>
        <taxon>Streptophyta</taxon>
        <taxon>Embryophyta</taxon>
        <taxon>Tracheophyta</taxon>
        <taxon>Spermatophyta</taxon>
        <taxon>Magnoliopsida</taxon>
        <taxon>eudicotyledons</taxon>
        <taxon>Gunneridae</taxon>
        <taxon>Pentapetalae</taxon>
        <taxon>asterids</taxon>
        <taxon>lamiids</taxon>
        <taxon>Solanales</taxon>
        <taxon>Solanaceae</taxon>
        <taxon>Solanoideae</taxon>
        <taxon>Solaneae</taxon>
        <taxon>Solanum</taxon>
    </lineage>
</organism>
<reference evidence="2" key="1">
    <citation type="submission" date="2015-12" db="EMBL/GenBank/DDBJ databases">
        <title>Gene expression during late stages of embryo sac development: a critical building block for successful pollen-pistil interactions.</title>
        <authorList>
            <person name="Liu Y."/>
            <person name="Joly V."/>
            <person name="Sabar M."/>
            <person name="Matton D.P."/>
        </authorList>
    </citation>
    <scope>NUCLEOTIDE SEQUENCE</scope>
</reference>
<protein>
    <submittedName>
        <fullName evidence="2">Putative ovule protein</fullName>
    </submittedName>
</protein>
<dbReference type="EMBL" id="GEDG01022595">
    <property type="protein sequence ID" value="JAP17386.1"/>
    <property type="molecule type" value="Transcribed_RNA"/>
</dbReference>